<reference evidence="1 2" key="1">
    <citation type="journal article" date="2018" name="Front. Plant Sci.">
        <title>Red Clover (Trifolium pratense) and Zigzag Clover (T. medium) - A Picture of Genomic Similarities and Differences.</title>
        <authorList>
            <person name="Dluhosova J."/>
            <person name="Istvanek J."/>
            <person name="Nedelnik J."/>
            <person name="Repkova J."/>
        </authorList>
    </citation>
    <scope>NUCLEOTIDE SEQUENCE [LARGE SCALE GENOMIC DNA]</scope>
    <source>
        <strain evidence="2">cv. 10/8</strain>
        <tissue evidence="1">Leaf</tissue>
    </source>
</reference>
<accession>A0A392VR58</accession>
<name>A0A392VR58_9FABA</name>
<dbReference type="EMBL" id="LXQA011205532">
    <property type="protein sequence ID" value="MCI88910.1"/>
    <property type="molecule type" value="Genomic_DNA"/>
</dbReference>
<keyword evidence="2" id="KW-1185">Reference proteome</keyword>
<evidence type="ECO:0000313" key="1">
    <source>
        <dbReference type="EMBL" id="MCI88910.1"/>
    </source>
</evidence>
<evidence type="ECO:0000313" key="2">
    <source>
        <dbReference type="Proteomes" id="UP000265520"/>
    </source>
</evidence>
<protein>
    <submittedName>
        <fullName evidence="1">Uncharacterized protein</fullName>
    </submittedName>
</protein>
<organism evidence="1 2">
    <name type="scientific">Trifolium medium</name>
    <dbReference type="NCBI Taxonomy" id="97028"/>
    <lineage>
        <taxon>Eukaryota</taxon>
        <taxon>Viridiplantae</taxon>
        <taxon>Streptophyta</taxon>
        <taxon>Embryophyta</taxon>
        <taxon>Tracheophyta</taxon>
        <taxon>Spermatophyta</taxon>
        <taxon>Magnoliopsida</taxon>
        <taxon>eudicotyledons</taxon>
        <taxon>Gunneridae</taxon>
        <taxon>Pentapetalae</taxon>
        <taxon>rosids</taxon>
        <taxon>fabids</taxon>
        <taxon>Fabales</taxon>
        <taxon>Fabaceae</taxon>
        <taxon>Papilionoideae</taxon>
        <taxon>50 kb inversion clade</taxon>
        <taxon>NPAAA clade</taxon>
        <taxon>Hologalegina</taxon>
        <taxon>IRL clade</taxon>
        <taxon>Trifolieae</taxon>
        <taxon>Trifolium</taxon>
    </lineage>
</organism>
<feature type="non-terminal residue" evidence="1">
    <location>
        <position position="12"/>
    </location>
</feature>
<sequence length="12" mass="1215">MHVPTSAGAMTL</sequence>
<comment type="caution">
    <text evidence="1">The sequence shown here is derived from an EMBL/GenBank/DDBJ whole genome shotgun (WGS) entry which is preliminary data.</text>
</comment>
<dbReference type="Proteomes" id="UP000265520">
    <property type="component" value="Unassembled WGS sequence"/>
</dbReference>
<proteinExistence type="predicted"/>